<evidence type="ECO:0000313" key="2">
    <source>
        <dbReference type="EnsemblMetazoa" id="HelroP167390"/>
    </source>
</evidence>
<organism evidence="2 3">
    <name type="scientific">Helobdella robusta</name>
    <name type="common">Californian leech</name>
    <dbReference type="NCBI Taxonomy" id="6412"/>
    <lineage>
        <taxon>Eukaryota</taxon>
        <taxon>Metazoa</taxon>
        <taxon>Spiralia</taxon>
        <taxon>Lophotrochozoa</taxon>
        <taxon>Annelida</taxon>
        <taxon>Clitellata</taxon>
        <taxon>Hirudinea</taxon>
        <taxon>Rhynchobdellida</taxon>
        <taxon>Glossiphoniidae</taxon>
        <taxon>Helobdella</taxon>
    </lineage>
</organism>
<protein>
    <submittedName>
        <fullName evidence="1 2">Uncharacterized protein</fullName>
    </submittedName>
</protein>
<dbReference type="HOGENOM" id="CLU_2252898_0_0_1"/>
<proteinExistence type="predicted"/>
<dbReference type="AlphaFoldDB" id="T1EZC1"/>
<dbReference type="EnsemblMetazoa" id="HelroT167390">
    <property type="protein sequence ID" value="HelroP167390"/>
    <property type="gene ID" value="HelroG167390"/>
</dbReference>
<dbReference type="RefSeq" id="XP_009011148.1">
    <property type="nucleotide sequence ID" value="XM_009012900.1"/>
</dbReference>
<evidence type="ECO:0000313" key="3">
    <source>
        <dbReference type="Proteomes" id="UP000015101"/>
    </source>
</evidence>
<dbReference type="CTD" id="20201921"/>
<dbReference type="EMBL" id="KB095858">
    <property type="protein sequence ID" value="ESO10879.1"/>
    <property type="molecule type" value="Genomic_DNA"/>
</dbReference>
<accession>T1EZC1</accession>
<keyword evidence="3" id="KW-1185">Reference proteome</keyword>
<dbReference type="InParanoid" id="T1EZC1"/>
<evidence type="ECO:0000313" key="1">
    <source>
        <dbReference type="EMBL" id="ESO10879.1"/>
    </source>
</evidence>
<gene>
    <name evidence="2" type="primary">20201921</name>
    <name evidence="1" type="ORF">HELRODRAFT_167390</name>
</gene>
<name>T1EZC1_HELRO</name>
<dbReference type="GeneID" id="20201921"/>
<dbReference type="Proteomes" id="UP000015101">
    <property type="component" value="Unassembled WGS sequence"/>
</dbReference>
<dbReference type="EMBL" id="AMQM01002767">
    <property type="status" value="NOT_ANNOTATED_CDS"/>
    <property type="molecule type" value="Genomic_DNA"/>
</dbReference>
<reference evidence="1 3" key="2">
    <citation type="journal article" date="2013" name="Nature">
        <title>Insights into bilaterian evolution from three spiralian genomes.</title>
        <authorList>
            <person name="Simakov O."/>
            <person name="Marletaz F."/>
            <person name="Cho S.J."/>
            <person name="Edsinger-Gonzales E."/>
            <person name="Havlak P."/>
            <person name="Hellsten U."/>
            <person name="Kuo D.H."/>
            <person name="Larsson T."/>
            <person name="Lv J."/>
            <person name="Arendt D."/>
            <person name="Savage R."/>
            <person name="Osoegawa K."/>
            <person name="de Jong P."/>
            <person name="Grimwood J."/>
            <person name="Chapman J.A."/>
            <person name="Shapiro H."/>
            <person name="Aerts A."/>
            <person name="Otillar R.P."/>
            <person name="Terry A.Y."/>
            <person name="Boore J.L."/>
            <person name="Grigoriev I.V."/>
            <person name="Lindberg D.R."/>
            <person name="Seaver E.C."/>
            <person name="Weisblat D.A."/>
            <person name="Putnam N.H."/>
            <person name="Rokhsar D.S."/>
        </authorList>
    </citation>
    <scope>NUCLEOTIDE SEQUENCE</scope>
</reference>
<reference evidence="3" key="1">
    <citation type="submission" date="2012-12" db="EMBL/GenBank/DDBJ databases">
        <authorList>
            <person name="Hellsten U."/>
            <person name="Grimwood J."/>
            <person name="Chapman J.A."/>
            <person name="Shapiro H."/>
            <person name="Aerts A."/>
            <person name="Otillar R.P."/>
            <person name="Terry A.Y."/>
            <person name="Boore J.L."/>
            <person name="Simakov O."/>
            <person name="Marletaz F."/>
            <person name="Cho S.-J."/>
            <person name="Edsinger-Gonzales E."/>
            <person name="Havlak P."/>
            <person name="Kuo D.-H."/>
            <person name="Larsson T."/>
            <person name="Lv J."/>
            <person name="Arendt D."/>
            <person name="Savage R."/>
            <person name="Osoegawa K."/>
            <person name="de Jong P."/>
            <person name="Lindberg D.R."/>
            <person name="Seaver E.C."/>
            <person name="Weisblat D.A."/>
            <person name="Putnam N.H."/>
            <person name="Grigoriev I.V."/>
            <person name="Rokhsar D.S."/>
        </authorList>
    </citation>
    <scope>NUCLEOTIDE SEQUENCE</scope>
</reference>
<dbReference type="KEGG" id="hro:HELRODRAFT_167390"/>
<sequence length="104" mass="10684">MGGATDDLELVDVVNADGLTAFVLLLYNEDDVKVDNVIGVVVVVGLTAVAPAVAEFNIVAAAAVPCCVKCIAVVAAFVAETSCEIGEALDFWAAECVSLKIKLN</sequence>
<reference evidence="2" key="3">
    <citation type="submission" date="2015-06" db="UniProtKB">
        <authorList>
            <consortium name="EnsemblMetazoa"/>
        </authorList>
    </citation>
    <scope>IDENTIFICATION</scope>
</reference>